<keyword evidence="2" id="KW-1185">Reference proteome</keyword>
<proteinExistence type="predicted"/>
<sequence>MASGSEADPTGPSPADLAAIEREWPLIAAELALVDAEIQVLTATRGPSPLDWRRFRRAEQRALREAFAFVAAEQRHSDDPRSPIESEEAA</sequence>
<name>A0A8J4EBA6_9ACTN</name>
<organism evidence="1 2">
    <name type="scientific">Virgisporangium ochraceum</name>
    <dbReference type="NCBI Taxonomy" id="65505"/>
    <lineage>
        <taxon>Bacteria</taxon>
        <taxon>Bacillati</taxon>
        <taxon>Actinomycetota</taxon>
        <taxon>Actinomycetes</taxon>
        <taxon>Micromonosporales</taxon>
        <taxon>Micromonosporaceae</taxon>
        <taxon>Virgisporangium</taxon>
    </lineage>
</organism>
<dbReference type="EMBL" id="BOPH01000007">
    <property type="protein sequence ID" value="GIJ65637.1"/>
    <property type="molecule type" value="Genomic_DNA"/>
</dbReference>
<evidence type="ECO:0000313" key="1">
    <source>
        <dbReference type="EMBL" id="GIJ65637.1"/>
    </source>
</evidence>
<protein>
    <submittedName>
        <fullName evidence="1">Uncharacterized protein</fullName>
    </submittedName>
</protein>
<evidence type="ECO:0000313" key="2">
    <source>
        <dbReference type="Proteomes" id="UP000635606"/>
    </source>
</evidence>
<gene>
    <name evidence="1" type="ORF">Voc01_005540</name>
</gene>
<reference evidence="1" key="1">
    <citation type="submission" date="2021-01" db="EMBL/GenBank/DDBJ databases">
        <title>Whole genome shotgun sequence of Virgisporangium ochraceum NBRC 16418.</title>
        <authorList>
            <person name="Komaki H."/>
            <person name="Tamura T."/>
        </authorList>
    </citation>
    <scope>NUCLEOTIDE SEQUENCE</scope>
    <source>
        <strain evidence="1">NBRC 16418</strain>
    </source>
</reference>
<dbReference type="Pfam" id="PF19801">
    <property type="entry name" value="DUF6284"/>
    <property type="match status" value="1"/>
</dbReference>
<dbReference type="InterPro" id="IPR046251">
    <property type="entry name" value="DUF6284"/>
</dbReference>
<dbReference type="RefSeq" id="WP_203925642.1">
    <property type="nucleotide sequence ID" value="NZ_BOPH01000007.1"/>
</dbReference>
<accession>A0A8J4EBA6</accession>
<dbReference type="AlphaFoldDB" id="A0A8J4EBA6"/>
<dbReference type="Proteomes" id="UP000635606">
    <property type="component" value="Unassembled WGS sequence"/>
</dbReference>
<comment type="caution">
    <text evidence="1">The sequence shown here is derived from an EMBL/GenBank/DDBJ whole genome shotgun (WGS) entry which is preliminary data.</text>
</comment>